<name>A0A132B9X7_MOLSC</name>
<dbReference type="Proteomes" id="UP000070700">
    <property type="component" value="Unassembled WGS sequence"/>
</dbReference>
<protein>
    <submittedName>
        <fullName evidence="2">Uncharacterized protein</fullName>
    </submittedName>
</protein>
<dbReference type="RefSeq" id="XP_018063565.1">
    <property type="nucleotide sequence ID" value="XM_018216064.1"/>
</dbReference>
<dbReference type="AlphaFoldDB" id="A0A132B9X7"/>
<feature type="region of interest" description="Disordered" evidence="1">
    <location>
        <begin position="30"/>
        <end position="84"/>
    </location>
</feature>
<evidence type="ECO:0000256" key="1">
    <source>
        <dbReference type="SAM" id="MobiDB-lite"/>
    </source>
</evidence>
<keyword evidence="3" id="KW-1185">Reference proteome</keyword>
<feature type="compositionally biased region" description="Basic and acidic residues" evidence="1">
    <location>
        <begin position="62"/>
        <end position="74"/>
    </location>
</feature>
<reference evidence="2 3" key="1">
    <citation type="submission" date="2015-10" db="EMBL/GenBank/DDBJ databases">
        <title>Full genome of DAOMC 229536 Phialocephala scopiformis, a fungal endophyte of spruce producing the potent anti-insectan compound rugulosin.</title>
        <authorList>
            <consortium name="DOE Joint Genome Institute"/>
            <person name="Walker A.K."/>
            <person name="Frasz S.L."/>
            <person name="Seifert K.A."/>
            <person name="Miller J.D."/>
            <person name="Mondo S.J."/>
            <person name="Labutti K."/>
            <person name="Lipzen A."/>
            <person name="Dockter R."/>
            <person name="Kennedy M."/>
            <person name="Grigoriev I.V."/>
            <person name="Spatafora J.W."/>
        </authorList>
    </citation>
    <scope>NUCLEOTIDE SEQUENCE [LARGE SCALE GENOMIC DNA]</scope>
    <source>
        <strain evidence="2 3">CBS 120377</strain>
    </source>
</reference>
<dbReference type="KEGG" id="psco:LY89DRAFT_690269"/>
<evidence type="ECO:0000313" key="2">
    <source>
        <dbReference type="EMBL" id="KUJ09210.1"/>
    </source>
</evidence>
<feature type="compositionally biased region" description="Polar residues" evidence="1">
    <location>
        <begin position="39"/>
        <end position="57"/>
    </location>
</feature>
<dbReference type="EMBL" id="KQ947432">
    <property type="protein sequence ID" value="KUJ09210.1"/>
    <property type="molecule type" value="Genomic_DNA"/>
</dbReference>
<proteinExistence type="predicted"/>
<sequence length="177" mass="20234">MQTFLFLSTHFIPLSTRGLKITGYSLQQRLRKAPDNRNSESQTLTPQHTSASSLTESPNPPEHSHDSHPPRTENTHLPTNELLPPIGHHIVHRKSKPSVTHSTVQTPSSSLPYRRCYSILVCFRKQVQTRHHRYLASTNLVPHQRSVTQHNLLHEIHINLSKTDAPHGSKIQFRGHR</sequence>
<organism evidence="2 3">
    <name type="scientific">Mollisia scopiformis</name>
    <name type="common">Conifer needle endophyte fungus</name>
    <name type="synonym">Phialocephala scopiformis</name>
    <dbReference type="NCBI Taxonomy" id="149040"/>
    <lineage>
        <taxon>Eukaryota</taxon>
        <taxon>Fungi</taxon>
        <taxon>Dikarya</taxon>
        <taxon>Ascomycota</taxon>
        <taxon>Pezizomycotina</taxon>
        <taxon>Leotiomycetes</taxon>
        <taxon>Helotiales</taxon>
        <taxon>Mollisiaceae</taxon>
        <taxon>Mollisia</taxon>
    </lineage>
</organism>
<evidence type="ECO:0000313" key="3">
    <source>
        <dbReference type="Proteomes" id="UP000070700"/>
    </source>
</evidence>
<dbReference type="InParanoid" id="A0A132B9X7"/>
<accession>A0A132B9X7</accession>
<gene>
    <name evidence="2" type="ORF">LY89DRAFT_690269</name>
</gene>
<dbReference type="GeneID" id="28825790"/>